<reference evidence="1 2" key="1">
    <citation type="submission" date="2018-06" db="EMBL/GenBank/DDBJ databases">
        <title>Sphaerisporangium craniellae sp. nov., isolated from a marine sponge in the South China Sea.</title>
        <authorList>
            <person name="Li L."/>
        </authorList>
    </citation>
    <scope>NUCLEOTIDE SEQUENCE [LARGE SCALE GENOMIC DNA]</scope>
    <source>
        <strain evidence="1 2">CCTCC AA 208026</strain>
    </source>
</reference>
<keyword evidence="2" id="KW-1185">Reference proteome</keyword>
<sequence>MQVSRSSGPGCTYQQAGMRSVSTRGGCTWRESIQATQSAMCFIWARRSTGSMASHTQRGASAGGGGAALAVAGGVGR</sequence>
<dbReference type="Proteomes" id="UP000253094">
    <property type="component" value="Unassembled WGS sequence"/>
</dbReference>
<evidence type="ECO:0000313" key="2">
    <source>
        <dbReference type="Proteomes" id="UP000253094"/>
    </source>
</evidence>
<name>A0A367EKE7_9ACTN</name>
<comment type="caution">
    <text evidence="1">The sequence shown here is derived from an EMBL/GenBank/DDBJ whole genome shotgun (WGS) entry which is preliminary data.</text>
</comment>
<dbReference type="AlphaFoldDB" id="A0A367EKE7"/>
<organism evidence="1 2">
    <name type="scientific">Sphaerisporangium album</name>
    <dbReference type="NCBI Taxonomy" id="509200"/>
    <lineage>
        <taxon>Bacteria</taxon>
        <taxon>Bacillati</taxon>
        <taxon>Actinomycetota</taxon>
        <taxon>Actinomycetes</taxon>
        <taxon>Streptosporangiales</taxon>
        <taxon>Streptosporangiaceae</taxon>
        <taxon>Sphaerisporangium</taxon>
    </lineage>
</organism>
<protein>
    <submittedName>
        <fullName evidence="1">Uncharacterized protein</fullName>
    </submittedName>
</protein>
<gene>
    <name evidence="1" type="ORF">DQ384_39290</name>
</gene>
<evidence type="ECO:0000313" key="1">
    <source>
        <dbReference type="EMBL" id="RCG18239.1"/>
    </source>
</evidence>
<accession>A0A367EKE7</accession>
<proteinExistence type="predicted"/>
<dbReference type="EMBL" id="QOIL01000038">
    <property type="protein sequence ID" value="RCG18239.1"/>
    <property type="molecule type" value="Genomic_DNA"/>
</dbReference>